<dbReference type="Pfam" id="PF04325">
    <property type="entry name" value="DUF465"/>
    <property type="match status" value="1"/>
</dbReference>
<organism evidence="2 3">
    <name type="scientific">Acinetobacter sichuanensis</name>
    <dbReference type="NCBI Taxonomy" id="2136183"/>
    <lineage>
        <taxon>Bacteria</taxon>
        <taxon>Pseudomonadati</taxon>
        <taxon>Pseudomonadota</taxon>
        <taxon>Gammaproteobacteria</taxon>
        <taxon>Moraxellales</taxon>
        <taxon>Moraxellaceae</taxon>
        <taxon>Acinetobacter</taxon>
    </lineage>
</organism>
<dbReference type="Proteomes" id="UP000240957">
    <property type="component" value="Unassembled WGS sequence"/>
</dbReference>
<evidence type="ECO:0000313" key="4">
    <source>
        <dbReference type="Proteomes" id="UP001595455"/>
    </source>
</evidence>
<accession>A0A371YMH1</accession>
<dbReference type="AlphaFoldDB" id="A0A371YMH1"/>
<dbReference type="Proteomes" id="UP001595455">
    <property type="component" value="Unassembled WGS sequence"/>
</dbReference>
<evidence type="ECO:0000313" key="2">
    <source>
        <dbReference type="EMBL" id="RFC82665.1"/>
    </source>
</evidence>
<dbReference type="OrthoDB" id="5616367at2"/>
<dbReference type="EMBL" id="PYIX02000029">
    <property type="protein sequence ID" value="RFC82665.1"/>
    <property type="molecule type" value="Genomic_DNA"/>
</dbReference>
<keyword evidence="4" id="KW-1185">Reference proteome</keyword>
<evidence type="ECO:0000313" key="3">
    <source>
        <dbReference type="Proteomes" id="UP000240957"/>
    </source>
</evidence>
<proteinExistence type="predicted"/>
<name>A0A371YMH1_9GAMM</name>
<reference evidence="4" key="3">
    <citation type="journal article" date="2019" name="Int. J. Syst. Evol. Microbiol.">
        <title>The Global Catalogue of Microorganisms (GCM) 10K type strain sequencing project: providing services to taxonomists for standard genome sequencing and annotation.</title>
        <authorList>
            <consortium name="The Broad Institute Genomics Platform"/>
            <consortium name="The Broad Institute Genome Sequencing Center for Infectious Disease"/>
            <person name="Wu L."/>
            <person name="Ma J."/>
        </authorList>
    </citation>
    <scope>NUCLEOTIDE SEQUENCE [LARGE SCALE GENOMIC DNA]</scope>
    <source>
        <strain evidence="4">KCTC 62575</strain>
    </source>
</reference>
<reference evidence="1" key="1">
    <citation type="journal article" date="2014" name="Int. J. Syst. Evol. Microbiol.">
        <title>Complete genome of a new Firmicutes species belonging to the dominant human colonic microbiota ('Ruminococcus bicirculans') reveals two chromosomes and a selective capacity to utilize plant glucans.</title>
        <authorList>
            <consortium name="NISC Comparative Sequencing Program"/>
            <person name="Wegmann U."/>
            <person name="Louis P."/>
            <person name="Goesmann A."/>
            <person name="Henrissat B."/>
            <person name="Duncan S.H."/>
            <person name="Flint H.J."/>
        </authorList>
    </citation>
    <scope>NUCLEOTIDE SEQUENCE</scope>
    <source>
        <strain evidence="1">KCTC 62575</strain>
    </source>
</reference>
<dbReference type="InterPro" id="IPR007420">
    <property type="entry name" value="DUF465"/>
</dbReference>
<dbReference type="RefSeq" id="WP_107009218.1">
    <property type="nucleotide sequence ID" value="NZ_JAVIDQ010000025.1"/>
</dbReference>
<gene>
    <name evidence="1" type="ORF">ACFODO_17360</name>
    <name evidence="2" type="ORF">C9E89_015385</name>
</gene>
<dbReference type="InterPro" id="IPR038444">
    <property type="entry name" value="DUF465_sf"/>
</dbReference>
<evidence type="ECO:0000313" key="1">
    <source>
        <dbReference type="EMBL" id="MFC2996984.1"/>
    </source>
</evidence>
<reference evidence="1" key="4">
    <citation type="submission" date="2024-09" db="EMBL/GenBank/DDBJ databases">
        <authorList>
            <person name="Sun Q."/>
            <person name="Mori K."/>
        </authorList>
    </citation>
    <scope>NUCLEOTIDE SEQUENCE</scope>
    <source>
        <strain evidence="1">KCTC 62575</strain>
    </source>
</reference>
<dbReference type="EMBL" id="JBHRSF010000102">
    <property type="protein sequence ID" value="MFC2996984.1"/>
    <property type="molecule type" value="Genomic_DNA"/>
</dbReference>
<reference evidence="2 3" key="2">
    <citation type="submission" date="2018-08" db="EMBL/GenBank/DDBJ databases">
        <title>The draft genome of Acinetobacter sichuanensis strain WCHAc060041.</title>
        <authorList>
            <person name="Qin J."/>
            <person name="Feng Y."/>
            <person name="Zong Z."/>
        </authorList>
    </citation>
    <scope>NUCLEOTIDE SEQUENCE [LARGE SCALE GENOMIC DNA]</scope>
    <source>
        <strain evidence="2 3">WCHAc060041</strain>
    </source>
</reference>
<comment type="caution">
    <text evidence="2">The sequence shown here is derived from an EMBL/GenBank/DDBJ whole genome shotgun (WGS) entry which is preliminary data.</text>
</comment>
<dbReference type="Gene3D" id="6.10.280.50">
    <property type="match status" value="1"/>
</dbReference>
<sequence length="87" mass="10259">MNSKVINKKIKHMFPEHSELVNTLKNTNPHFAKLFAEHNELDHTITHLELDPINHIHDDIEVLKRKKLKIKDELYSLLQKATQASRK</sequence>
<protein>
    <submittedName>
        <fullName evidence="2">DUF465 domain-containing protein</fullName>
    </submittedName>
    <submittedName>
        <fullName evidence="1">YdcH family protein</fullName>
    </submittedName>
</protein>